<dbReference type="SUPFAM" id="SSF63748">
    <property type="entry name" value="Tudor/PWWP/MBT"/>
    <property type="match status" value="4"/>
</dbReference>
<dbReference type="CDD" id="cd20119">
    <property type="entry name" value="MBT_dSfmbt_rpt1"/>
    <property type="match status" value="1"/>
</dbReference>
<dbReference type="SUPFAM" id="SSF47769">
    <property type="entry name" value="SAM/Pointed domain"/>
    <property type="match status" value="1"/>
</dbReference>
<feature type="domain" description="FCS-type" evidence="15">
    <location>
        <begin position="127"/>
        <end position="162"/>
    </location>
</feature>
<dbReference type="CDD" id="cd09580">
    <property type="entry name" value="SAM_Scm-like-4MBT"/>
    <property type="match status" value="1"/>
</dbReference>
<dbReference type="PROSITE" id="PS51079">
    <property type="entry name" value="MBT"/>
    <property type="match status" value="4"/>
</dbReference>
<dbReference type="GO" id="GO:0031507">
    <property type="term" value="P:heterochromatin formation"/>
    <property type="evidence" value="ECO:0007669"/>
    <property type="project" value="InterPro"/>
</dbReference>
<feature type="compositionally biased region" description="Acidic residues" evidence="13">
    <location>
        <begin position="98"/>
        <end position="109"/>
    </location>
</feature>
<dbReference type="GO" id="GO:0042393">
    <property type="term" value="F:histone binding"/>
    <property type="evidence" value="ECO:0007669"/>
    <property type="project" value="TreeGrafter"/>
</dbReference>
<dbReference type="InterPro" id="IPR012313">
    <property type="entry name" value="Znf_FCS"/>
</dbReference>
<feature type="region of interest" description="Disordered" evidence="13">
    <location>
        <begin position="644"/>
        <end position="680"/>
    </location>
</feature>
<sequence>MYAGGKEPRNEHYFGCSDEDIKIRALSSNHMSCNWCDWSLNNDSAVNQPLDIAVDVKQEPVDDEQRLTAYDEEPQKEPAEFRMYDDDSAAVSGSADSDGSEMEETEEGSELQKGLLCKSERGPLGQLQPQSGMVMCEFCGQLGVRDAFYSKTKRFCSVSCSKSFACAQKDGKPTPFALLQASLAQAKPKGSHGYLKSQYVGVGGVKFGSGSSRAFDWSSYINQTNAIAAPVSCFKHCLMSESWDNIAVGMKVEVINTDCQLQNEAYWIATVVQLAGYRSLLRYEGFGNDSSMDFWMNLCTKNIHPVGWCATHGKPLVPPKTILHKYTDWKDFLVKRLTGSRTLPQNFYARLQDCFQNTPVKKGMFVEVVDKMCVSAMRVARVEEVIGGRLKLHYVDSKVENDEFWCHQQSSLVHPVGWSQLVGHKLHASTEYRTESLNKAALRKYTELDSTPDLFPKTKNLPPGARFQVGMKLEAIDPLNLSSICVATVNKVLRNNYLMIGIDGSAAENGSDWFCYHATSPCIFPVGFCEINHLDITPPRCHNKGQFKWIDYLRQTKSSAAPVKLFDKDIPRHGFKVGMKIEAVDLMEPRLICVATVKRIVGRLLRVHFDGWESTYDQWVDCHSVDIYPVGWCEMVGYHLEGPRPKELSRPQMMSVPKKRKSKSQIYRGPRKKRKHQRGATLLAGRQTSRNMHQLNLDSDMSQDSFTTVTSDSYPVVSSGNVMVQKSVTTSGTSEGVTVMDSAESLTAKSPPADGAQRVPSSSSSLASSVPSIAQMLNSPIHQQSMQVLSPSASMSSSAVKTSVTATVSASSPHHLLVTSVQSLGSSSSSSPPNVSSLHVLVNYIPRVIPGEPEKDCLVPVLEQQQVIVPDSWDVQDVCRFLKINDCGAYCDSFRKKNIDGPQFLGLTKEQIVNLTGMKVGPSLKIYDIIQALKLKVSQQNSVEEEASARQAPASGLIKQQGLLQQQRIQQAPGEKIVGQGSQLLTQHLLKGTNVAQPARTLQAQPTQ</sequence>
<evidence type="ECO:0000256" key="2">
    <source>
        <dbReference type="ARBA" id="ARBA00022723"/>
    </source>
</evidence>
<feature type="compositionally biased region" description="Basic residues" evidence="13">
    <location>
        <begin position="657"/>
        <end position="678"/>
    </location>
</feature>
<evidence type="ECO:0000259" key="15">
    <source>
        <dbReference type="PROSITE" id="PS51024"/>
    </source>
</evidence>
<dbReference type="PANTHER" id="PTHR12247:SF104">
    <property type="entry name" value="POLYCOMB PROTEIN SFMBT"/>
    <property type="match status" value="1"/>
</dbReference>
<keyword evidence="8" id="KW-0238">DNA-binding</keyword>
<evidence type="ECO:0000256" key="13">
    <source>
        <dbReference type="SAM" id="MobiDB-lite"/>
    </source>
</evidence>
<comment type="subcellular location">
    <subcellularLocation>
        <location evidence="1">Nucleus</location>
    </subcellularLocation>
</comment>
<evidence type="ECO:0000313" key="17">
    <source>
        <dbReference type="Proteomes" id="UP001208570"/>
    </source>
</evidence>
<dbReference type="InterPro" id="IPR013761">
    <property type="entry name" value="SAM/pointed_sf"/>
</dbReference>
<evidence type="ECO:0000256" key="11">
    <source>
        <dbReference type="PROSITE-ProRule" id="PRU00367"/>
    </source>
</evidence>
<comment type="caution">
    <text evidence="16">The sequence shown here is derived from an EMBL/GenBank/DDBJ whole genome shotgun (WGS) entry which is preliminary data.</text>
</comment>
<keyword evidence="2" id="KW-0479">Metal-binding</keyword>
<evidence type="ECO:0000313" key="16">
    <source>
        <dbReference type="EMBL" id="KAK2165063.1"/>
    </source>
</evidence>
<dbReference type="Gene3D" id="3.30.60.160">
    <property type="match status" value="1"/>
</dbReference>
<protein>
    <submittedName>
        <fullName evidence="16">Uncharacterized protein</fullName>
    </submittedName>
</protein>
<dbReference type="SMART" id="SM00454">
    <property type="entry name" value="SAM"/>
    <property type="match status" value="1"/>
</dbReference>
<dbReference type="GO" id="GO:0045892">
    <property type="term" value="P:negative regulation of DNA-templated transcription"/>
    <property type="evidence" value="ECO:0007669"/>
    <property type="project" value="TreeGrafter"/>
</dbReference>
<feature type="repeat" description="MBT" evidence="12">
    <location>
        <begin position="547"/>
        <end position="643"/>
    </location>
</feature>
<evidence type="ECO:0000256" key="5">
    <source>
        <dbReference type="ARBA" id="ARBA00022833"/>
    </source>
</evidence>
<dbReference type="Gene3D" id="2.30.30.140">
    <property type="match status" value="4"/>
</dbReference>
<proteinExistence type="predicted"/>
<keyword evidence="6" id="KW-0156">Chromatin regulator</keyword>
<dbReference type="Pfam" id="PF00536">
    <property type="entry name" value="SAM_1"/>
    <property type="match status" value="1"/>
</dbReference>
<name>A0AAD9K509_9ANNE</name>
<keyword evidence="10" id="KW-0539">Nucleus</keyword>
<reference evidence="16" key="1">
    <citation type="journal article" date="2023" name="Mol. Biol. Evol.">
        <title>Third-Generation Sequencing Reveals the Adaptive Role of the Epigenome in Three Deep-Sea Polychaetes.</title>
        <authorList>
            <person name="Perez M."/>
            <person name="Aroh O."/>
            <person name="Sun Y."/>
            <person name="Lan Y."/>
            <person name="Juniper S.K."/>
            <person name="Young C.R."/>
            <person name="Angers B."/>
            <person name="Qian P.Y."/>
        </authorList>
    </citation>
    <scope>NUCLEOTIDE SEQUENCE</scope>
    <source>
        <strain evidence="16">P08H-3</strain>
    </source>
</reference>
<feature type="domain" description="SAM" evidence="14">
    <location>
        <begin position="873"/>
        <end position="936"/>
    </location>
</feature>
<dbReference type="GO" id="GO:0003682">
    <property type="term" value="F:chromatin binding"/>
    <property type="evidence" value="ECO:0007669"/>
    <property type="project" value="TreeGrafter"/>
</dbReference>
<feature type="region of interest" description="Disordered" evidence="13">
    <location>
        <begin position="84"/>
        <end position="112"/>
    </location>
</feature>
<dbReference type="Pfam" id="PF02820">
    <property type="entry name" value="MBT"/>
    <property type="match status" value="4"/>
</dbReference>
<feature type="repeat" description="MBT" evidence="12">
    <location>
        <begin position="327"/>
        <end position="429"/>
    </location>
</feature>
<feature type="repeat" description="MBT" evidence="12">
    <location>
        <begin position="215"/>
        <end position="319"/>
    </location>
</feature>
<evidence type="ECO:0000256" key="9">
    <source>
        <dbReference type="ARBA" id="ARBA00023163"/>
    </source>
</evidence>
<evidence type="ECO:0000256" key="8">
    <source>
        <dbReference type="ARBA" id="ARBA00023125"/>
    </source>
</evidence>
<keyword evidence="5" id="KW-0862">Zinc</keyword>
<dbReference type="CDD" id="cd20098">
    <property type="entry name" value="MBT_dSfmbt-like_rpt2"/>
    <property type="match status" value="1"/>
</dbReference>
<evidence type="ECO:0000256" key="10">
    <source>
        <dbReference type="ARBA" id="ARBA00023242"/>
    </source>
</evidence>
<evidence type="ECO:0000256" key="3">
    <source>
        <dbReference type="ARBA" id="ARBA00022737"/>
    </source>
</evidence>
<dbReference type="PANTHER" id="PTHR12247">
    <property type="entry name" value="POLYCOMB GROUP PROTEIN"/>
    <property type="match status" value="1"/>
</dbReference>
<dbReference type="GO" id="GO:0005634">
    <property type="term" value="C:nucleus"/>
    <property type="evidence" value="ECO:0007669"/>
    <property type="project" value="UniProtKB-SubCell"/>
</dbReference>
<keyword evidence="17" id="KW-1185">Reference proteome</keyword>
<evidence type="ECO:0000256" key="7">
    <source>
        <dbReference type="ARBA" id="ARBA00023015"/>
    </source>
</evidence>
<dbReference type="SMART" id="SM00561">
    <property type="entry name" value="MBT"/>
    <property type="match status" value="4"/>
</dbReference>
<dbReference type="GO" id="GO:0008270">
    <property type="term" value="F:zinc ion binding"/>
    <property type="evidence" value="ECO:0007669"/>
    <property type="project" value="UniProtKB-KW"/>
</dbReference>
<dbReference type="AlphaFoldDB" id="A0AAD9K509"/>
<evidence type="ECO:0000256" key="4">
    <source>
        <dbReference type="ARBA" id="ARBA00022771"/>
    </source>
</evidence>
<dbReference type="InterPro" id="IPR001660">
    <property type="entry name" value="SAM"/>
</dbReference>
<dbReference type="Gene3D" id="1.10.150.50">
    <property type="entry name" value="Transcription Factor, Ets-1"/>
    <property type="match status" value="1"/>
</dbReference>
<dbReference type="Pfam" id="PF21319">
    <property type="entry name" value="zf-FCS_1"/>
    <property type="match status" value="1"/>
</dbReference>
<evidence type="ECO:0000259" key="14">
    <source>
        <dbReference type="PROSITE" id="PS50105"/>
    </source>
</evidence>
<keyword evidence="3" id="KW-0677">Repeat</keyword>
<evidence type="ECO:0000256" key="6">
    <source>
        <dbReference type="ARBA" id="ARBA00022853"/>
    </source>
</evidence>
<dbReference type="EMBL" id="JAODUP010000055">
    <property type="protein sequence ID" value="KAK2165063.1"/>
    <property type="molecule type" value="Genomic_DNA"/>
</dbReference>
<feature type="region of interest" description="Disordered" evidence="13">
    <location>
        <begin position="745"/>
        <end position="767"/>
    </location>
</feature>
<dbReference type="InterPro" id="IPR047358">
    <property type="entry name" value="MBT_dSfmbt_rpt1"/>
</dbReference>
<keyword evidence="4 11" id="KW-0863">Zinc-finger</keyword>
<accession>A0AAD9K509</accession>
<dbReference type="InterPro" id="IPR050548">
    <property type="entry name" value="PcG_chromatin_remod_factors"/>
</dbReference>
<dbReference type="InterPro" id="IPR004092">
    <property type="entry name" value="Mbt"/>
</dbReference>
<dbReference type="PROSITE" id="PS50105">
    <property type="entry name" value="SAM_DOMAIN"/>
    <property type="match status" value="1"/>
</dbReference>
<dbReference type="CDD" id="cd20100">
    <property type="entry name" value="MBT_dSfmbt-like_rpt4"/>
    <property type="match status" value="1"/>
</dbReference>
<evidence type="ECO:0000256" key="12">
    <source>
        <dbReference type="PROSITE-ProRule" id="PRU00459"/>
    </source>
</evidence>
<dbReference type="GO" id="GO:0003677">
    <property type="term" value="F:DNA binding"/>
    <property type="evidence" value="ECO:0007669"/>
    <property type="project" value="UniProtKB-KW"/>
</dbReference>
<keyword evidence="9" id="KW-0804">Transcription</keyword>
<dbReference type="PROSITE" id="PS51024">
    <property type="entry name" value="ZF_FCS"/>
    <property type="match status" value="1"/>
</dbReference>
<gene>
    <name evidence="16" type="ORF">LSH36_55g04019</name>
</gene>
<keyword evidence="7" id="KW-0805">Transcription regulation</keyword>
<dbReference type="Proteomes" id="UP001208570">
    <property type="component" value="Unassembled WGS sequence"/>
</dbReference>
<evidence type="ECO:0000256" key="1">
    <source>
        <dbReference type="ARBA" id="ARBA00004123"/>
    </source>
</evidence>
<dbReference type="InterPro" id="IPR037605">
    <property type="entry name" value="Sfmbt_SAM"/>
</dbReference>
<feature type="repeat" description="MBT" evidence="12">
    <location>
        <begin position="437"/>
        <end position="539"/>
    </location>
</feature>
<organism evidence="16 17">
    <name type="scientific">Paralvinella palmiformis</name>
    <dbReference type="NCBI Taxonomy" id="53620"/>
    <lineage>
        <taxon>Eukaryota</taxon>
        <taxon>Metazoa</taxon>
        <taxon>Spiralia</taxon>
        <taxon>Lophotrochozoa</taxon>
        <taxon>Annelida</taxon>
        <taxon>Polychaeta</taxon>
        <taxon>Sedentaria</taxon>
        <taxon>Canalipalpata</taxon>
        <taxon>Terebellida</taxon>
        <taxon>Terebelliformia</taxon>
        <taxon>Alvinellidae</taxon>
        <taxon>Paralvinella</taxon>
    </lineage>
</organism>
<dbReference type="InterPro" id="IPR038603">
    <property type="entry name" value="Znf_FCS_sf"/>
</dbReference>